<keyword evidence="7" id="KW-1185">Reference proteome</keyword>
<dbReference type="Proteomes" id="UP000828390">
    <property type="component" value="Unassembled WGS sequence"/>
</dbReference>
<evidence type="ECO:0000256" key="2">
    <source>
        <dbReference type="ARBA" id="ARBA00044802"/>
    </source>
</evidence>
<feature type="compositionally biased region" description="Basic and acidic residues" evidence="3">
    <location>
        <begin position="142"/>
        <end position="159"/>
    </location>
</feature>
<dbReference type="PANTHER" id="PTHR31796">
    <property type="entry name" value="SUZ DOMAIN-CONTAINING PROTEIN 1"/>
    <property type="match status" value="1"/>
</dbReference>
<evidence type="ECO:0000256" key="1">
    <source>
        <dbReference type="ARBA" id="ARBA00007124"/>
    </source>
</evidence>
<evidence type="ECO:0000313" key="6">
    <source>
        <dbReference type="EMBL" id="KAH3827377.1"/>
    </source>
</evidence>
<evidence type="ECO:0000256" key="3">
    <source>
        <dbReference type="SAM" id="MobiDB-lite"/>
    </source>
</evidence>
<evidence type="ECO:0000259" key="5">
    <source>
        <dbReference type="PROSITE" id="PS51938"/>
    </source>
</evidence>
<evidence type="ECO:0000313" key="7">
    <source>
        <dbReference type="Proteomes" id="UP000828390"/>
    </source>
</evidence>
<comment type="caution">
    <text evidence="6">The sequence shown here is derived from an EMBL/GenBank/DDBJ whole genome shotgun (WGS) entry which is preliminary data.</text>
</comment>
<protein>
    <recommendedName>
        <fullName evidence="2">SUZ RNA-binding domain-containing</fullName>
    </recommendedName>
</protein>
<feature type="domain" description="SUZ-C" evidence="5">
    <location>
        <begin position="114"/>
        <end position="159"/>
    </location>
</feature>
<feature type="compositionally biased region" description="Polar residues" evidence="3">
    <location>
        <begin position="107"/>
        <end position="121"/>
    </location>
</feature>
<proteinExistence type="inferred from homology"/>
<reference evidence="6" key="2">
    <citation type="submission" date="2020-11" db="EMBL/GenBank/DDBJ databases">
        <authorList>
            <person name="McCartney M.A."/>
            <person name="Auch B."/>
            <person name="Kono T."/>
            <person name="Mallez S."/>
            <person name="Becker A."/>
            <person name="Gohl D.M."/>
            <person name="Silverstein K.A.T."/>
            <person name="Koren S."/>
            <person name="Bechman K.B."/>
            <person name="Herman A."/>
            <person name="Abrahante J.E."/>
            <person name="Garbe J."/>
        </authorList>
    </citation>
    <scope>NUCLEOTIDE SEQUENCE</scope>
    <source>
        <strain evidence="6">Duluth1</strain>
        <tissue evidence="6">Whole animal</tissue>
    </source>
</reference>
<dbReference type="InterPro" id="IPR024771">
    <property type="entry name" value="SUZ"/>
</dbReference>
<feature type="region of interest" description="Disordered" evidence="3">
    <location>
        <begin position="63"/>
        <end position="159"/>
    </location>
</feature>
<sequence length="159" mass="18019">MADESDILESWEELNDNVLEQKLQDIKLSARTTNGCSNGEAVTQLREESSRTQYAPQVKILQRKNEKAPTNAERARNLKGPQKSIQQREAEYNEARRRILGEGYTGADNTNNNATQPSPQQRPMKIVKPEDGSKMQTGKVQILRDPKGPDDTRGFDQHR</sequence>
<dbReference type="Pfam" id="PF12752">
    <property type="entry name" value="SUZ"/>
    <property type="match status" value="1"/>
</dbReference>
<feature type="domain" description="SUZ" evidence="4">
    <location>
        <begin position="31"/>
        <end position="104"/>
    </location>
</feature>
<organism evidence="6 7">
    <name type="scientific">Dreissena polymorpha</name>
    <name type="common">Zebra mussel</name>
    <name type="synonym">Mytilus polymorpha</name>
    <dbReference type="NCBI Taxonomy" id="45954"/>
    <lineage>
        <taxon>Eukaryota</taxon>
        <taxon>Metazoa</taxon>
        <taxon>Spiralia</taxon>
        <taxon>Lophotrochozoa</taxon>
        <taxon>Mollusca</taxon>
        <taxon>Bivalvia</taxon>
        <taxon>Autobranchia</taxon>
        <taxon>Heteroconchia</taxon>
        <taxon>Euheterodonta</taxon>
        <taxon>Imparidentia</taxon>
        <taxon>Neoheterodontei</taxon>
        <taxon>Myida</taxon>
        <taxon>Dreissenoidea</taxon>
        <taxon>Dreissenidae</taxon>
        <taxon>Dreissena</taxon>
    </lineage>
</organism>
<reference evidence="6" key="1">
    <citation type="journal article" date="2019" name="bioRxiv">
        <title>The Genome of the Zebra Mussel, Dreissena polymorpha: A Resource for Invasive Species Research.</title>
        <authorList>
            <person name="McCartney M.A."/>
            <person name="Auch B."/>
            <person name="Kono T."/>
            <person name="Mallez S."/>
            <person name="Zhang Y."/>
            <person name="Obille A."/>
            <person name="Becker A."/>
            <person name="Abrahante J.E."/>
            <person name="Garbe J."/>
            <person name="Badalamenti J.P."/>
            <person name="Herman A."/>
            <person name="Mangelson H."/>
            <person name="Liachko I."/>
            <person name="Sullivan S."/>
            <person name="Sone E.D."/>
            <person name="Koren S."/>
            <person name="Silverstein K.A.T."/>
            <person name="Beckman K.B."/>
            <person name="Gohl D.M."/>
        </authorList>
    </citation>
    <scope>NUCLEOTIDE SEQUENCE</scope>
    <source>
        <strain evidence="6">Duluth1</strain>
        <tissue evidence="6">Whole animal</tissue>
    </source>
</reference>
<comment type="similarity">
    <text evidence="1">Belongs to the SZRD1 family.</text>
</comment>
<dbReference type="OrthoDB" id="5373615at2759"/>
<dbReference type="PROSITE" id="PS51673">
    <property type="entry name" value="SUZ"/>
    <property type="match status" value="1"/>
</dbReference>
<dbReference type="AlphaFoldDB" id="A0A9D4K0E8"/>
<gene>
    <name evidence="6" type="ORF">DPMN_129313</name>
</gene>
<dbReference type="PROSITE" id="PS51938">
    <property type="entry name" value="SUZ_C"/>
    <property type="match status" value="1"/>
</dbReference>
<dbReference type="EMBL" id="JAIWYP010000005">
    <property type="protein sequence ID" value="KAH3827377.1"/>
    <property type="molecule type" value="Genomic_DNA"/>
</dbReference>
<dbReference type="PANTHER" id="PTHR31796:SF2">
    <property type="entry name" value="SUZ DOMAIN-CONTAINING PROTEIN 1"/>
    <property type="match status" value="1"/>
</dbReference>
<dbReference type="InterPro" id="IPR024642">
    <property type="entry name" value="SUZ-C"/>
</dbReference>
<evidence type="ECO:0000259" key="4">
    <source>
        <dbReference type="PROSITE" id="PS51673"/>
    </source>
</evidence>
<dbReference type="InterPro" id="IPR039228">
    <property type="entry name" value="SZRD1"/>
</dbReference>
<feature type="compositionally biased region" description="Basic and acidic residues" evidence="3">
    <location>
        <begin position="86"/>
        <end position="100"/>
    </location>
</feature>
<name>A0A9D4K0E8_DREPO</name>
<accession>A0A9D4K0E8</accession>